<evidence type="ECO:0000256" key="7">
    <source>
        <dbReference type="SAM" id="Phobius"/>
    </source>
</evidence>
<dbReference type="OrthoDB" id="266334at2759"/>
<dbReference type="GO" id="GO:0005737">
    <property type="term" value="C:cytoplasm"/>
    <property type="evidence" value="ECO:0007669"/>
    <property type="project" value="TreeGrafter"/>
</dbReference>
<reference evidence="10 11" key="2">
    <citation type="submission" date="2018-08" db="EMBL/GenBank/DDBJ databases">
        <authorList>
            <person name="Laetsch R D."/>
            <person name="Stevens L."/>
            <person name="Kumar S."/>
            <person name="Blaxter L. M."/>
        </authorList>
    </citation>
    <scope>NUCLEOTIDE SEQUENCE [LARGE SCALE GENOMIC DNA]</scope>
</reference>
<dbReference type="EMBL" id="UYRW01000648">
    <property type="protein sequence ID" value="VDK69063.1"/>
    <property type="molecule type" value="Genomic_DNA"/>
</dbReference>
<reference evidence="12" key="1">
    <citation type="submission" date="2016-06" db="UniProtKB">
        <authorList>
            <consortium name="WormBaseParasite"/>
        </authorList>
    </citation>
    <scope>IDENTIFICATION</scope>
</reference>
<keyword evidence="5" id="KW-0175">Coiled coil</keyword>
<evidence type="ECO:0000256" key="2">
    <source>
        <dbReference type="ARBA" id="ARBA00022692"/>
    </source>
</evidence>
<feature type="chain" id="PRO_5043137414" evidence="8">
    <location>
        <begin position="29"/>
        <end position="883"/>
    </location>
</feature>
<evidence type="ECO:0000256" key="1">
    <source>
        <dbReference type="ARBA" id="ARBA00004308"/>
    </source>
</evidence>
<evidence type="ECO:0000259" key="9">
    <source>
        <dbReference type="PROSITE" id="PS51469"/>
    </source>
</evidence>
<evidence type="ECO:0000313" key="12">
    <source>
        <dbReference type="WBParaSite" id="nOo.2.0.1.t03418-RA"/>
    </source>
</evidence>
<evidence type="ECO:0000313" key="11">
    <source>
        <dbReference type="Proteomes" id="UP000271087"/>
    </source>
</evidence>
<evidence type="ECO:0000256" key="3">
    <source>
        <dbReference type="ARBA" id="ARBA00022989"/>
    </source>
</evidence>
<dbReference type="PROSITE" id="PS51469">
    <property type="entry name" value="SUN"/>
    <property type="match status" value="1"/>
</dbReference>
<dbReference type="GO" id="GO:0034975">
    <property type="term" value="P:protein folding in endoplasmic reticulum"/>
    <property type="evidence" value="ECO:0007669"/>
    <property type="project" value="TreeGrafter"/>
</dbReference>
<dbReference type="AlphaFoldDB" id="A0A182E5Y3"/>
<sequence length="883" mass="99111">MFGNSLNGLYPLCLKFLYLICILQLMASAPVVDTGWMSTYNVSPFKKFLPDHRFPICSIHEEKKCDATGNDTRPQATNPELNKKVGQSTKSGAKIIVKDTETRSNAIPSIQGVDLTAPFSSEQPPIVTFDEWTKEKLKKEEIRKAEQQQNNQQKTIIHVDTGGTSKVDSSAISASKVAEGMAQLAPPNMISQEATARNYASKECGAKVLFSNEETENKNAILNEKEADDYMRNPCERAEHKWLIIELCETIQPTVLEIANFELFSSGPQNIRILGSERYPSNEWMTLGNFILENNREIQRFPIAARSYVKFLRLELLSHYGREHYCTLSLVRLLGISMVDEYEAEAEAAAVSDTSFSIPVEVVAVNNTAAEKMNAAVASTNIAKEDVSLMPETVEKNESVNDLPFVNTVVNAVGSIGIGNIKDVFQSTFLMKRTRVSPENITRNNATLIELCTKCVVDNINNYALFCRTFFEYQYSFIDVDNANLARNKQVQIHSSFKNQKKKNRTRVLEFFFASVLPTNICNLESRSFENVQNLTSYNLTELNDISTVSPTIHSPTTSNLLNGNLNGGFMIPGGVMSHKESIFMKLNKRISNLELNMSLSSEYLSELSRRYVLQTNESRRQAELIIKQAEEAAVNAIKSSVHALKIQMDALAANLRELTETVKGLPELATPVHHTMVLKHSVDKGSDSDASLARSQAHIYGHLGMWTSGELVCIVVFMNVLTLLVLLLLHYAFTIISRNFTGQVENKQIQKFIQKNPDVTIDEVERKNKSFSVEAYPEQQPLAEISTVVCDVINDTQAENVCNFSLAQPDDTCSITKNETGEESYPNRSQSVEMIDRPSSQLSAHSEQNPWQTKKRKNKRRKKNFRSKNLGEPLCASKFYQI</sequence>
<keyword evidence="3 7" id="KW-1133">Transmembrane helix</keyword>
<dbReference type="PANTHER" id="PTHR12953:SF0">
    <property type="entry name" value="SUN DOMAIN-CONTAINING OSSIFICATION FACTOR"/>
    <property type="match status" value="1"/>
</dbReference>
<organism evidence="12">
    <name type="scientific">Onchocerca ochengi</name>
    <name type="common">Filarial nematode worm</name>
    <dbReference type="NCBI Taxonomy" id="42157"/>
    <lineage>
        <taxon>Eukaryota</taxon>
        <taxon>Metazoa</taxon>
        <taxon>Ecdysozoa</taxon>
        <taxon>Nematoda</taxon>
        <taxon>Chromadorea</taxon>
        <taxon>Rhabditida</taxon>
        <taxon>Spirurina</taxon>
        <taxon>Spiruromorpha</taxon>
        <taxon>Filarioidea</taxon>
        <taxon>Onchocercidae</taxon>
        <taxon>Onchocerca</taxon>
    </lineage>
</organism>
<dbReference type="Proteomes" id="UP000271087">
    <property type="component" value="Unassembled WGS sequence"/>
</dbReference>
<dbReference type="Gene3D" id="2.60.120.260">
    <property type="entry name" value="Galactose-binding domain-like"/>
    <property type="match status" value="1"/>
</dbReference>
<keyword evidence="4 7" id="KW-0472">Membrane</keyword>
<keyword evidence="8" id="KW-0732">Signal</keyword>
<evidence type="ECO:0000256" key="8">
    <source>
        <dbReference type="SAM" id="SignalP"/>
    </source>
</evidence>
<feature type="domain" description="SUN" evidence="9">
    <location>
        <begin position="169"/>
        <end position="338"/>
    </location>
</feature>
<protein>
    <submittedName>
        <fullName evidence="12">SUN domain-containing protein</fullName>
    </submittedName>
</protein>
<dbReference type="GO" id="GO:0016020">
    <property type="term" value="C:membrane"/>
    <property type="evidence" value="ECO:0007669"/>
    <property type="project" value="InterPro"/>
</dbReference>
<dbReference type="STRING" id="42157.A0A182E5Y3"/>
<proteinExistence type="predicted"/>
<dbReference type="InterPro" id="IPR012919">
    <property type="entry name" value="SUN_dom"/>
</dbReference>
<feature type="compositionally biased region" description="Polar residues" evidence="6">
    <location>
        <begin position="827"/>
        <end position="853"/>
    </location>
</feature>
<evidence type="ECO:0000256" key="4">
    <source>
        <dbReference type="ARBA" id="ARBA00023136"/>
    </source>
</evidence>
<feature type="region of interest" description="Disordered" evidence="6">
    <location>
        <begin position="66"/>
        <end position="85"/>
    </location>
</feature>
<evidence type="ECO:0000256" key="5">
    <source>
        <dbReference type="SAM" id="Coils"/>
    </source>
</evidence>
<dbReference type="PANTHER" id="PTHR12953">
    <property type="entry name" value="MEMBRANE PROTEIN CH1 RELATED"/>
    <property type="match status" value="1"/>
</dbReference>
<keyword evidence="2 7" id="KW-0812">Transmembrane</keyword>
<comment type="subcellular location">
    <subcellularLocation>
        <location evidence="1">Endomembrane system</location>
    </subcellularLocation>
</comment>
<feature type="signal peptide" evidence="8">
    <location>
        <begin position="1"/>
        <end position="28"/>
    </location>
</feature>
<feature type="region of interest" description="Disordered" evidence="6">
    <location>
        <begin position="818"/>
        <end position="868"/>
    </location>
</feature>
<evidence type="ECO:0000313" key="10">
    <source>
        <dbReference type="EMBL" id="VDK69063.1"/>
    </source>
</evidence>
<name>A0A182E5Y3_ONCOC</name>
<feature type="compositionally biased region" description="Polar residues" evidence="6">
    <location>
        <begin position="69"/>
        <end position="85"/>
    </location>
</feature>
<gene>
    <name evidence="10" type="ORF">NOO_LOCUS3418</name>
</gene>
<dbReference type="WBParaSite" id="nOo.2.0.1.t03418-RA">
    <property type="protein sequence ID" value="nOo.2.0.1.t03418-RA"/>
    <property type="gene ID" value="nOo.2.0.1.g03418"/>
</dbReference>
<dbReference type="GO" id="GO:0012505">
    <property type="term" value="C:endomembrane system"/>
    <property type="evidence" value="ECO:0007669"/>
    <property type="project" value="UniProtKB-SubCell"/>
</dbReference>
<dbReference type="InterPro" id="IPR045120">
    <property type="entry name" value="Suco/Slp1-like"/>
</dbReference>
<dbReference type="Pfam" id="PF07738">
    <property type="entry name" value="Sad1_UNC"/>
    <property type="match status" value="1"/>
</dbReference>
<feature type="transmembrane region" description="Helical" evidence="7">
    <location>
        <begin position="712"/>
        <end position="734"/>
    </location>
</feature>
<feature type="coiled-coil region" evidence="5">
    <location>
        <begin position="613"/>
        <end position="662"/>
    </location>
</feature>
<keyword evidence="11" id="KW-1185">Reference proteome</keyword>
<accession>A0A182E5Y3</accession>
<feature type="compositionally biased region" description="Basic residues" evidence="6">
    <location>
        <begin position="854"/>
        <end position="867"/>
    </location>
</feature>
<evidence type="ECO:0000256" key="6">
    <source>
        <dbReference type="SAM" id="MobiDB-lite"/>
    </source>
</evidence>